<reference evidence="2 3" key="2">
    <citation type="journal article" date="2021" name="Curr. Genet.">
        <title>Genetic response to nitrogen starvation in the aggressive Eucalyptus foliar pathogen Teratosphaeria destructans.</title>
        <authorList>
            <person name="Havenga M."/>
            <person name="Wingfield B.D."/>
            <person name="Wingfield M.J."/>
            <person name="Dreyer L.L."/>
            <person name="Roets F."/>
            <person name="Aylward J."/>
        </authorList>
    </citation>
    <scope>NUCLEOTIDE SEQUENCE [LARGE SCALE GENOMIC DNA]</scope>
    <source>
        <strain evidence="2">CMW44962</strain>
    </source>
</reference>
<reference evidence="2 3" key="1">
    <citation type="journal article" date="2018" name="IMA Fungus">
        <title>IMA Genome-F 10: Nine draft genome sequences of Claviceps purpurea s.lat., including C. arundinis, C. humidiphila, and C. cf. spartinae, pseudomolecules for the pitch canker pathogen Fusarium circinatum, draft genome of Davidsoniella eucalypti, Grosmannia galeiformis, Quambalaria eucalypti, and Teratosphaeria destructans.</title>
        <authorList>
            <person name="Wingfield B.D."/>
            <person name="Liu M."/>
            <person name="Nguyen H.D."/>
            <person name="Lane F.A."/>
            <person name="Morgan S.W."/>
            <person name="De Vos L."/>
            <person name="Wilken P.M."/>
            <person name="Duong T.A."/>
            <person name="Aylward J."/>
            <person name="Coetzee M.P."/>
            <person name="Dadej K."/>
            <person name="De Beer Z.W."/>
            <person name="Findlay W."/>
            <person name="Havenga M."/>
            <person name="Kolarik M."/>
            <person name="Menzies J.G."/>
            <person name="Naidoo K."/>
            <person name="Pochopski O."/>
            <person name="Shoukouhi P."/>
            <person name="Santana Q.C."/>
            <person name="Seifert K.A."/>
            <person name="Soal N."/>
            <person name="Steenkamp E.T."/>
            <person name="Tatham C.T."/>
            <person name="van der Nest M.A."/>
            <person name="Wingfield M.J."/>
        </authorList>
    </citation>
    <scope>NUCLEOTIDE SEQUENCE [LARGE SCALE GENOMIC DNA]</scope>
    <source>
        <strain evidence="2">CMW44962</strain>
    </source>
</reference>
<protein>
    <submittedName>
        <fullName evidence="2">Nitrate reductase [NADH] 1</fullName>
    </submittedName>
</protein>
<dbReference type="EMBL" id="RIBY02001778">
    <property type="protein sequence ID" value="KAH9828208.1"/>
    <property type="molecule type" value="Genomic_DNA"/>
</dbReference>
<feature type="region of interest" description="Disordered" evidence="1">
    <location>
        <begin position="168"/>
        <end position="202"/>
    </location>
</feature>
<gene>
    <name evidence="2" type="ORF">Tdes44962_MAKER02573</name>
</gene>
<dbReference type="GO" id="GO:0008482">
    <property type="term" value="F:sulfite oxidase activity"/>
    <property type="evidence" value="ECO:0007669"/>
    <property type="project" value="TreeGrafter"/>
</dbReference>
<proteinExistence type="predicted"/>
<dbReference type="AlphaFoldDB" id="A0A9W7STT5"/>
<feature type="compositionally biased region" description="Basic and acidic residues" evidence="1">
    <location>
        <begin position="63"/>
        <end position="76"/>
    </location>
</feature>
<dbReference type="Gene3D" id="3.90.420.10">
    <property type="entry name" value="Oxidoreductase, molybdopterin-binding domain"/>
    <property type="match status" value="1"/>
</dbReference>
<organism evidence="2 3">
    <name type="scientific">Teratosphaeria destructans</name>
    <dbReference type="NCBI Taxonomy" id="418781"/>
    <lineage>
        <taxon>Eukaryota</taxon>
        <taxon>Fungi</taxon>
        <taxon>Dikarya</taxon>
        <taxon>Ascomycota</taxon>
        <taxon>Pezizomycotina</taxon>
        <taxon>Dothideomycetes</taxon>
        <taxon>Dothideomycetidae</taxon>
        <taxon>Mycosphaerellales</taxon>
        <taxon>Teratosphaeriaceae</taxon>
        <taxon>Teratosphaeria</taxon>
    </lineage>
</organism>
<sequence length="309" mass="35187">MPHEIPWTVRVADHPGSSAEDVKNEPDWSRGSEHRVGLGWRYVLDAREDWVKREEDWPANVRNRKEEEEEQVKGDEGNPTADGVLMNGDRHGRGEGQDAVGGASHEEADWKKSQGEHKHHDAYAADDEGEGSGSDGDEKQESEYERLLERYTPQEIALLRALQHEKEYRQSRRLNDGKRTSAQTHNRSTISIDEQDQFGPDNWRPRSGHLIRLTGKHPLNAEAELSTLYDAGLITPNELHYWLQKMWVTDHENESPYHIWDNRVLPSFITAKDGGFANTMFAHPDTACNEQDLNSVIAKPAQGETMPLD</sequence>
<dbReference type="InterPro" id="IPR036374">
    <property type="entry name" value="OxRdtase_Mopterin-bd_sf"/>
</dbReference>
<keyword evidence="3" id="KW-1185">Reference proteome</keyword>
<feature type="compositionally biased region" description="Basic and acidic residues" evidence="1">
    <location>
        <begin position="20"/>
        <end position="33"/>
    </location>
</feature>
<dbReference type="GO" id="GO:0006790">
    <property type="term" value="P:sulfur compound metabolic process"/>
    <property type="evidence" value="ECO:0007669"/>
    <property type="project" value="TreeGrafter"/>
</dbReference>
<dbReference type="GO" id="GO:0020037">
    <property type="term" value="F:heme binding"/>
    <property type="evidence" value="ECO:0007669"/>
    <property type="project" value="TreeGrafter"/>
</dbReference>
<dbReference type="SUPFAM" id="SSF56524">
    <property type="entry name" value="Oxidoreductase molybdopterin-binding domain"/>
    <property type="match status" value="1"/>
</dbReference>
<evidence type="ECO:0000313" key="3">
    <source>
        <dbReference type="Proteomes" id="UP001138500"/>
    </source>
</evidence>
<accession>A0A9W7STT5</accession>
<feature type="region of interest" description="Disordered" evidence="1">
    <location>
        <begin position="52"/>
        <end position="143"/>
    </location>
</feature>
<feature type="compositionally biased region" description="Basic and acidic residues" evidence="1">
    <location>
        <begin position="104"/>
        <end position="123"/>
    </location>
</feature>
<name>A0A9W7STT5_9PEZI</name>
<feature type="compositionally biased region" description="Polar residues" evidence="1">
    <location>
        <begin position="180"/>
        <end position="192"/>
    </location>
</feature>
<dbReference type="PANTHER" id="PTHR19372:SF7">
    <property type="entry name" value="SULFITE OXIDASE, MITOCHONDRIAL"/>
    <property type="match status" value="1"/>
</dbReference>
<feature type="compositionally biased region" description="Basic and acidic residues" evidence="1">
    <location>
        <begin position="168"/>
        <end position="179"/>
    </location>
</feature>
<evidence type="ECO:0000256" key="1">
    <source>
        <dbReference type="SAM" id="MobiDB-lite"/>
    </source>
</evidence>
<dbReference type="OrthoDB" id="432685at2759"/>
<dbReference type="PANTHER" id="PTHR19372">
    <property type="entry name" value="SULFITE REDUCTASE"/>
    <property type="match status" value="1"/>
</dbReference>
<feature type="region of interest" description="Disordered" evidence="1">
    <location>
        <begin position="1"/>
        <end position="33"/>
    </location>
</feature>
<comment type="caution">
    <text evidence="2">The sequence shown here is derived from an EMBL/GenBank/DDBJ whole genome shotgun (WGS) entry which is preliminary data.</text>
</comment>
<evidence type="ECO:0000313" key="2">
    <source>
        <dbReference type="EMBL" id="KAH9828208.1"/>
    </source>
</evidence>
<dbReference type="Proteomes" id="UP001138500">
    <property type="component" value="Unassembled WGS sequence"/>
</dbReference>
<dbReference type="GO" id="GO:0043546">
    <property type="term" value="F:molybdopterin cofactor binding"/>
    <property type="evidence" value="ECO:0007669"/>
    <property type="project" value="TreeGrafter"/>
</dbReference>